<sequence length="968" mass="107261">MAPAYAKKTSQLLLSSDSSSSSDLPSSPSDTKGKSATRGQQSPEKRGKLPLAPKDTNEGALPRQDVPPKYPNGTTKRPPPAPTVDALGSLFVPGSPHRRPKDSPGDRGLPVEDPLLAFDSPSQAVQRIKSAVITRAPSGRSSEARDVKSASAELPKGLYQPLSRQASKRVASTPREAAFARKPSGLPVRSRQSIGSRRKIDQADSPRSGKLLPSSPRPQSSDDGGNLVTPRRNGGGEQDASTKVLQKKNSEDAWTTLPRREAPSRNNSRDGGPQGRAQAAKAEKRTSAAGPPVTRKSLVLSKQQPKLPTGRSEADATPWSDEGSERLGVSKPQEKAPKKLVSAGTDARLSPRIKSSVDPGVVQDLEGRLAKSNRRISELEAQAAEAKRLHTEELERLRLEYKVKVAEEAQKVRSEREEAMERLRKEEKSKLEEVQKQALARQSSMKMRCDASVRELKEKIEALENQLKTKSQDFERERVDLMRSFEDKRKHDLQAQENEVKTHQKELKNKESELMEQQGRVQALTASMQTLTTSLAQMKELNDISRTATQALEEKAKTQAAFINTLMKREENLRAQAAKLMPVKEAKRLAFRALLKGRAVEMISRACMPTDASLWNKAWAFQQLVDLIGGARGSKERRQDAIESRLMQFRKEQMFLMAENERLMAKVAELQQEGINQRQSKVALMEQALIGDASSGPSSATNNNSGCPGHEPAPRFLVVCIQHLVDKRRLWAFLRLQKVTTEAESNTTIDKLQKRFNELRVSAYKEMAARIGIFRLVAFIKCLRLRALFCSFFNLAMNAKQLSYDEALKKAEQIRVPSDPFTKESVAPEFPVTGAYTKTDNARLDLNVPLAHQPHYYRQLPSVRNPPRGRNMFVPMIDPRPPVQGYLPHPGYSHTPLSLGVPPFVAKGRPPGSSVGVPNAFPSGPYDATQPVDERGAVFRMRGAQQDLRRIMMENAGDKVGARIVGRK</sequence>
<dbReference type="VEuPathDB" id="ToxoDB:EMH_0002250"/>
<evidence type="ECO:0000313" key="4">
    <source>
        <dbReference type="Proteomes" id="UP000030744"/>
    </source>
</evidence>
<feature type="coiled-coil region" evidence="1">
    <location>
        <begin position="362"/>
        <end position="527"/>
    </location>
</feature>
<protein>
    <submittedName>
        <fullName evidence="3">Tola protein., putative</fullName>
    </submittedName>
</protein>
<evidence type="ECO:0000256" key="2">
    <source>
        <dbReference type="SAM" id="MobiDB-lite"/>
    </source>
</evidence>
<reference evidence="3" key="2">
    <citation type="submission" date="2013-10" db="EMBL/GenBank/DDBJ databases">
        <authorList>
            <person name="Aslett M."/>
        </authorList>
    </citation>
    <scope>NUCLEOTIDE SEQUENCE [LARGE SCALE GENOMIC DNA]</scope>
    <source>
        <strain evidence="3">Houghton</strain>
    </source>
</reference>
<name>U6KFE2_9EIME</name>
<dbReference type="GeneID" id="60403693"/>
<dbReference type="EMBL" id="HG736548">
    <property type="protein sequence ID" value="CDJ36669.1"/>
    <property type="molecule type" value="Genomic_DNA"/>
</dbReference>
<proteinExistence type="predicted"/>
<dbReference type="RefSeq" id="XP_037878957.1">
    <property type="nucleotide sequence ID" value="XM_038023103.1"/>
</dbReference>
<gene>
    <name evidence="3" type="ORF">EMH_0002250</name>
</gene>
<evidence type="ECO:0000313" key="3">
    <source>
        <dbReference type="EMBL" id="CDJ36669.1"/>
    </source>
</evidence>
<dbReference type="OrthoDB" id="341170at2759"/>
<dbReference type="AlphaFoldDB" id="U6KFE2"/>
<dbReference type="Proteomes" id="UP000030744">
    <property type="component" value="Unassembled WGS sequence"/>
</dbReference>
<keyword evidence="4" id="KW-1185">Reference proteome</keyword>
<reference evidence="3" key="1">
    <citation type="submission" date="2013-10" db="EMBL/GenBank/DDBJ databases">
        <title>Genomic analysis of the causative agents of coccidiosis in chickens.</title>
        <authorList>
            <person name="Reid A.J."/>
            <person name="Blake D."/>
            <person name="Billington K."/>
            <person name="Browne H."/>
            <person name="Dunn M."/>
            <person name="Hung S."/>
            <person name="Kawahara F."/>
            <person name="Miranda-Saavedra D."/>
            <person name="Mourier T."/>
            <person name="Nagra H."/>
            <person name="Otto T.D."/>
            <person name="Rawlings N."/>
            <person name="Sanchez A."/>
            <person name="Sanders M."/>
            <person name="Subramaniam C."/>
            <person name="Tay Y."/>
            <person name="Dear P."/>
            <person name="Doerig C."/>
            <person name="Gruber A."/>
            <person name="Parkinson J."/>
            <person name="Shirley M."/>
            <person name="Wan K.L."/>
            <person name="Berriman M."/>
            <person name="Tomley F."/>
            <person name="Pain A."/>
        </authorList>
    </citation>
    <scope>NUCLEOTIDE SEQUENCE [LARGE SCALE GENOMIC DNA]</scope>
    <source>
        <strain evidence="3">Houghton</strain>
    </source>
</reference>
<organism evidence="3 4">
    <name type="scientific">Eimeria mitis</name>
    <dbReference type="NCBI Taxonomy" id="44415"/>
    <lineage>
        <taxon>Eukaryota</taxon>
        <taxon>Sar</taxon>
        <taxon>Alveolata</taxon>
        <taxon>Apicomplexa</taxon>
        <taxon>Conoidasida</taxon>
        <taxon>Coccidia</taxon>
        <taxon>Eucoccidiorida</taxon>
        <taxon>Eimeriorina</taxon>
        <taxon>Eimeriidae</taxon>
        <taxon>Eimeria</taxon>
    </lineage>
</organism>
<keyword evidence="1" id="KW-0175">Coiled coil</keyword>
<feature type="region of interest" description="Disordered" evidence="2">
    <location>
        <begin position="1"/>
        <end position="355"/>
    </location>
</feature>
<evidence type="ECO:0000256" key="1">
    <source>
        <dbReference type="SAM" id="Coils"/>
    </source>
</evidence>
<feature type="compositionally biased region" description="Low complexity" evidence="2">
    <location>
        <begin position="12"/>
        <end position="30"/>
    </location>
</feature>
<accession>U6KFE2</accession>